<accession>A0A382Q560</accession>
<sequence length="63" mass="7008">VPQDGPRHRHHFGHGAGSVGEADEDRSVGIFDADAFDLVVHRAHRRRRLDRQVNVDQQGNGDA</sequence>
<evidence type="ECO:0000313" key="2">
    <source>
        <dbReference type="EMBL" id="SVC80719.1"/>
    </source>
</evidence>
<proteinExistence type="predicted"/>
<reference evidence="2" key="1">
    <citation type="submission" date="2018-05" db="EMBL/GenBank/DDBJ databases">
        <authorList>
            <person name="Lanie J.A."/>
            <person name="Ng W.-L."/>
            <person name="Kazmierczak K.M."/>
            <person name="Andrzejewski T.M."/>
            <person name="Davidsen T.M."/>
            <person name="Wayne K.J."/>
            <person name="Tettelin H."/>
            <person name="Glass J.I."/>
            <person name="Rusch D."/>
            <person name="Podicherti R."/>
            <person name="Tsui H.-C.T."/>
            <person name="Winkler M.E."/>
        </authorList>
    </citation>
    <scope>NUCLEOTIDE SEQUENCE</scope>
</reference>
<evidence type="ECO:0000256" key="1">
    <source>
        <dbReference type="SAM" id="MobiDB-lite"/>
    </source>
</evidence>
<name>A0A382Q560_9ZZZZ</name>
<feature type="non-terminal residue" evidence="2">
    <location>
        <position position="1"/>
    </location>
</feature>
<organism evidence="2">
    <name type="scientific">marine metagenome</name>
    <dbReference type="NCBI Taxonomy" id="408172"/>
    <lineage>
        <taxon>unclassified sequences</taxon>
        <taxon>metagenomes</taxon>
        <taxon>ecological metagenomes</taxon>
    </lineage>
</organism>
<feature type="non-terminal residue" evidence="2">
    <location>
        <position position="63"/>
    </location>
</feature>
<dbReference type="EMBL" id="UINC01112058">
    <property type="protein sequence ID" value="SVC80719.1"/>
    <property type="molecule type" value="Genomic_DNA"/>
</dbReference>
<feature type="region of interest" description="Disordered" evidence="1">
    <location>
        <begin position="1"/>
        <end position="23"/>
    </location>
</feature>
<dbReference type="AlphaFoldDB" id="A0A382Q560"/>
<protein>
    <submittedName>
        <fullName evidence="2">Uncharacterized protein</fullName>
    </submittedName>
</protein>
<gene>
    <name evidence="2" type="ORF">METZ01_LOCUS333573</name>
</gene>